<feature type="domain" description="GRIP" evidence="8">
    <location>
        <begin position="912"/>
        <end position="960"/>
    </location>
</feature>
<dbReference type="PROSITE" id="PS50913">
    <property type="entry name" value="GRIP"/>
    <property type="match status" value="1"/>
</dbReference>
<evidence type="ECO:0000313" key="10">
    <source>
        <dbReference type="Proteomes" id="UP000092666"/>
    </source>
</evidence>
<dbReference type="GO" id="GO:0005794">
    <property type="term" value="C:Golgi apparatus"/>
    <property type="evidence" value="ECO:0007669"/>
    <property type="project" value="TreeGrafter"/>
</dbReference>
<evidence type="ECO:0000256" key="5">
    <source>
        <dbReference type="ARBA" id="ARBA00023136"/>
    </source>
</evidence>
<organism evidence="9 10">
    <name type="scientific">Kwoniella heveanensis BCC8398</name>
    <dbReference type="NCBI Taxonomy" id="1296120"/>
    <lineage>
        <taxon>Eukaryota</taxon>
        <taxon>Fungi</taxon>
        <taxon>Dikarya</taxon>
        <taxon>Basidiomycota</taxon>
        <taxon>Agaricomycotina</taxon>
        <taxon>Tremellomycetes</taxon>
        <taxon>Tremellales</taxon>
        <taxon>Cryptococcaceae</taxon>
        <taxon>Kwoniella</taxon>
    </lineage>
</organism>
<feature type="compositionally biased region" description="Low complexity" evidence="7">
    <location>
        <begin position="147"/>
        <end position="163"/>
    </location>
</feature>
<feature type="compositionally biased region" description="Low complexity" evidence="7">
    <location>
        <begin position="172"/>
        <end position="200"/>
    </location>
</feature>
<keyword evidence="5" id="KW-0472">Membrane</keyword>
<dbReference type="InterPro" id="IPR051952">
    <property type="entry name" value="Golgi-autophagy_related"/>
</dbReference>
<feature type="region of interest" description="Disordered" evidence="7">
    <location>
        <begin position="139"/>
        <end position="283"/>
    </location>
</feature>
<dbReference type="Gene3D" id="1.10.220.60">
    <property type="entry name" value="GRIP domain"/>
    <property type="match status" value="1"/>
</dbReference>
<dbReference type="SUPFAM" id="SSF46579">
    <property type="entry name" value="Prefoldin"/>
    <property type="match status" value="1"/>
</dbReference>
<dbReference type="Pfam" id="PF01465">
    <property type="entry name" value="GRIP"/>
    <property type="match status" value="1"/>
</dbReference>
<dbReference type="InterPro" id="IPR000237">
    <property type="entry name" value="GRIP_dom"/>
</dbReference>
<sequence>MFGSSLQDRLNAAVKTLEATGTSLQARALSVNANPNANAAASSSSSRTGAGPQRPVSPNTAKSSQPASPIVGSISTSGAGGADNKSNAVSVSPTKTTVANNSATAHGGGGSGPAGYVNSTAHLAENALSGLRKSFHFGRSSTDLTRPTLPTAPSTSVASSSSPQQELKSITSPSSPISGSAVAAAAEHPSSSSRPASPNPRLLATPTINSSFTLGSSDPPSRASTPTPIPKSPIVGGEGRRGSRLALSPSLASSDPLSYPTPDPSDPATYPLPPSPPLSASDTLSTASLTGFVDPLGASPLLRPELESEVPQFGLQEATPEIEKKEGEVALGPDGDIGEGSSEDRAGTVHNGAGAAEAIGEIKLSAEDAKKIVDAERRYEDLSQRFTTLLTQTHNANRVLKELTPLEGGVADHEALEGWVRMMNGKVEMITAEMKRLQDKLTLQDSRMEELRDTHRLEGSSQTELISKLRSDLAEAQAKITTNNSDASTLTQLRADLTKAQTQAKEEEEKRTKAISLLKTVRLKLVKVEKEKEEIEKDRAEERAERSRAAEEVEKVKAEKEREVTQLRRGFERELASTKERYEKDLQSKKAAWELEMITTKAAHAKELSAKTTKVNGLESIVKELNLNKSKTFEDLQAKQAEAETARAEAETMQTRTKELEFQLREANERCALLEDGMRDSRRPSRAASGMGLGASSAEVQRLLSEAEARAEAKLSDLRFKIRSLETERNEIEEEWATKLGERVRELEKLRRQVQEKEMEYTESIRSIEDRERRIQDSDERARGLERELIRLKTKIEEGKGDIAVAVEAERSAREELSAVQVQIITLQSQLEESKSHITQLKTNNKTLRDELRKVQSSVQLMEKQRNPGVGYWSNSAANPSSISTGAPGAGVSRSSVSSPAPSLSVGDMKAQDEEEVNLEYLRNVILQFLEHKEMRPNLVRVMSVILRFTPQELRRLNAKLQT</sequence>
<feature type="coiled-coil region" evidence="6">
    <location>
        <begin position="831"/>
        <end position="865"/>
    </location>
</feature>
<feature type="compositionally biased region" description="Low complexity" evidence="7">
    <location>
        <begin position="886"/>
        <end position="906"/>
    </location>
</feature>
<protein>
    <recommendedName>
        <fullName evidence="8">GRIP domain-containing protein</fullName>
    </recommendedName>
</protein>
<keyword evidence="4 6" id="KW-0175">Coiled coil</keyword>
<feature type="coiled-coil region" evidence="6">
    <location>
        <begin position="420"/>
        <end position="454"/>
    </location>
</feature>
<feature type="region of interest" description="Disordered" evidence="7">
    <location>
        <begin position="35"/>
        <end position="94"/>
    </location>
</feature>
<feature type="compositionally biased region" description="Polar residues" evidence="7">
    <location>
        <begin position="206"/>
        <end position="226"/>
    </location>
</feature>
<dbReference type="Proteomes" id="UP000092666">
    <property type="component" value="Unassembled WGS sequence"/>
</dbReference>
<feature type="compositionally biased region" description="Pro residues" evidence="7">
    <location>
        <begin position="259"/>
        <end position="277"/>
    </location>
</feature>
<accession>A0A1B9GHA6</accession>
<evidence type="ECO:0000256" key="3">
    <source>
        <dbReference type="ARBA" id="ARBA00022490"/>
    </source>
</evidence>
<feature type="coiled-coil region" evidence="6">
    <location>
        <begin position="708"/>
        <end position="802"/>
    </location>
</feature>
<feature type="region of interest" description="Disordered" evidence="7">
    <location>
        <begin position="318"/>
        <end position="341"/>
    </location>
</feature>
<feature type="compositionally biased region" description="Low complexity" evidence="7">
    <location>
        <begin position="244"/>
        <end position="258"/>
    </location>
</feature>
<dbReference type="OrthoDB" id="1926336at2759"/>
<dbReference type="AlphaFoldDB" id="A0A1B9GHA6"/>
<dbReference type="EMBL" id="KI669517">
    <property type="protein sequence ID" value="OCF30429.1"/>
    <property type="molecule type" value="Genomic_DNA"/>
</dbReference>
<reference evidence="9 10" key="1">
    <citation type="submission" date="2013-07" db="EMBL/GenBank/DDBJ databases">
        <title>The Genome Sequence of Cryptococcus heveanensis BCC8398.</title>
        <authorList>
            <consortium name="The Broad Institute Genome Sequencing Platform"/>
            <person name="Cuomo C."/>
            <person name="Litvintseva A."/>
            <person name="Chen Y."/>
            <person name="Heitman J."/>
            <person name="Sun S."/>
            <person name="Springer D."/>
            <person name="Dromer F."/>
            <person name="Young S.K."/>
            <person name="Zeng Q."/>
            <person name="Gargeya S."/>
            <person name="Fitzgerald M."/>
            <person name="Abouelleil A."/>
            <person name="Alvarado L."/>
            <person name="Berlin A.M."/>
            <person name="Chapman S.B."/>
            <person name="Dewar J."/>
            <person name="Goldberg J."/>
            <person name="Griggs A."/>
            <person name="Gujja S."/>
            <person name="Hansen M."/>
            <person name="Howarth C."/>
            <person name="Imamovic A."/>
            <person name="Larimer J."/>
            <person name="McCowan C."/>
            <person name="Murphy C."/>
            <person name="Pearson M."/>
            <person name="Priest M."/>
            <person name="Roberts A."/>
            <person name="Saif S."/>
            <person name="Shea T."/>
            <person name="Sykes S."/>
            <person name="Wortman J."/>
            <person name="Nusbaum C."/>
            <person name="Birren B."/>
        </authorList>
    </citation>
    <scope>NUCLEOTIDE SEQUENCE [LARGE SCALE GENOMIC DNA]</scope>
    <source>
        <strain evidence="9 10">BCC8398</strain>
    </source>
</reference>
<comment type="subcellular location">
    <subcellularLocation>
        <location evidence="2">Cytoplasm</location>
    </subcellularLocation>
    <subcellularLocation>
        <location evidence="1">Endomembrane system</location>
        <topology evidence="1">Peripheral membrane protein</topology>
    </subcellularLocation>
</comment>
<proteinExistence type="predicted"/>
<feature type="compositionally biased region" description="Low complexity" evidence="7">
    <location>
        <begin position="35"/>
        <end position="46"/>
    </location>
</feature>
<dbReference type="PANTHER" id="PTHR23157">
    <property type="entry name" value="GRIP AND COILED-COIL DOMAIN-CONTAINING PROTEIN 1"/>
    <property type="match status" value="1"/>
</dbReference>
<keyword evidence="3" id="KW-0963">Cytoplasm</keyword>
<feature type="coiled-coil region" evidence="6">
    <location>
        <begin position="633"/>
        <end position="670"/>
    </location>
</feature>
<name>A0A1B9GHA6_9TREE</name>
<evidence type="ECO:0000256" key="1">
    <source>
        <dbReference type="ARBA" id="ARBA00004184"/>
    </source>
</evidence>
<reference evidence="10" key="2">
    <citation type="submission" date="2013-12" db="EMBL/GenBank/DDBJ databases">
        <title>Evolution of pathogenesis and genome organization in the Tremellales.</title>
        <authorList>
            <person name="Cuomo C."/>
            <person name="Litvintseva A."/>
            <person name="Heitman J."/>
            <person name="Chen Y."/>
            <person name="Sun S."/>
            <person name="Springer D."/>
            <person name="Dromer F."/>
            <person name="Young S."/>
            <person name="Zeng Q."/>
            <person name="Chapman S."/>
            <person name="Gujja S."/>
            <person name="Saif S."/>
            <person name="Birren B."/>
        </authorList>
    </citation>
    <scope>NUCLEOTIDE SEQUENCE [LARGE SCALE GENOMIC DNA]</scope>
    <source>
        <strain evidence="10">BCC8398</strain>
    </source>
</reference>
<feature type="compositionally biased region" description="Polar residues" evidence="7">
    <location>
        <begin position="84"/>
        <end position="94"/>
    </location>
</feature>
<evidence type="ECO:0000259" key="8">
    <source>
        <dbReference type="PROSITE" id="PS50913"/>
    </source>
</evidence>
<feature type="region of interest" description="Disordered" evidence="7">
    <location>
        <begin position="884"/>
        <end position="907"/>
    </location>
</feature>
<evidence type="ECO:0000256" key="6">
    <source>
        <dbReference type="SAM" id="Coils"/>
    </source>
</evidence>
<feature type="region of interest" description="Disordered" evidence="7">
    <location>
        <begin position="535"/>
        <end position="563"/>
    </location>
</feature>
<feature type="compositionally biased region" description="Polar residues" evidence="7">
    <location>
        <begin position="56"/>
        <end position="77"/>
    </location>
</feature>
<gene>
    <name evidence="9" type="ORF">I316_07916</name>
</gene>
<evidence type="ECO:0000256" key="4">
    <source>
        <dbReference type="ARBA" id="ARBA00023054"/>
    </source>
</evidence>
<evidence type="ECO:0000256" key="7">
    <source>
        <dbReference type="SAM" id="MobiDB-lite"/>
    </source>
</evidence>
<dbReference type="PANTHER" id="PTHR23157:SF25">
    <property type="entry name" value="GRIP AND COILED-COIL DOMAIN-CONTAINING PROTEIN 1"/>
    <property type="match status" value="1"/>
</dbReference>
<keyword evidence="10" id="KW-1185">Reference proteome</keyword>
<evidence type="ECO:0000313" key="9">
    <source>
        <dbReference type="EMBL" id="OCF30429.1"/>
    </source>
</evidence>
<dbReference type="STRING" id="1296120.A0A1B9GHA6"/>
<evidence type="ECO:0000256" key="2">
    <source>
        <dbReference type="ARBA" id="ARBA00004496"/>
    </source>
</evidence>
<dbReference type="SMART" id="SM00755">
    <property type="entry name" value="Grip"/>
    <property type="match status" value="1"/>
</dbReference>